<dbReference type="GO" id="GO:0005524">
    <property type="term" value="F:ATP binding"/>
    <property type="evidence" value="ECO:0007669"/>
    <property type="project" value="UniProtKB-KW"/>
</dbReference>
<dbReference type="InterPro" id="IPR031322">
    <property type="entry name" value="Shikimate/glucono_kinase"/>
</dbReference>
<accession>A0A3B1E5Z7</accession>
<keyword evidence="2 7" id="KW-0808">Transferase</keyword>
<reference evidence="7" key="1">
    <citation type="submission" date="2018-10" db="EMBL/GenBank/DDBJ databases">
        <authorList>
            <person name="Aoki K."/>
        </authorList>
    </citation>
    <scope>NUCLEOTIDE SEQUENCE</scope>
</reference>
<dbReference type="CDD" id="cd00464">
    <property type="entry name" value="SK"/>
    <property type="match status" value="1"/>
</dbReference>
<keyword evidence="1" id="KW-0028">Amino-acid biosynthesis</keyword>
<keyword evidence="6" id="KW-0057">Aromatic amino acid biosynthesis</keyword>
<dbReference type="PANTHER" id="PTHR21087:SF16">
    <property type="entry name" value="SHIKIMATE KINASE 1, CHLOROPLASTIC"/>
    <property type="match status" value="1"/>
</dbReference>
<name>A0A3B1E5Z7_9ZZZZ</name>
<dbReference type="Pfam" id="PF01202">
    <property type="entry name" value="SKI"/>
    <property type="match status" value="1"/>
</dbReference>
<gene>
    <name evidence="7" type="ORF">MNB_ARC-1_1004</name>
</gene>
<evidence type="ECO:0000256" key="6">
    <source>
        <dbReference type="ARBA" id="ARBA00023141"/>
    </source>
</evidence>
<dbReference type="SUPFAM" id="SSF52540">
    <property type="entry name" value="P-loop containing nucleoside triphosphate hydrolases"/>
    <property type="match status" value="1"/>
</dbReference>
<evidence type="ECO:0000256" key="5">
    <source>
        <dbReference type="ARBA" id="ARBA00022840"/>
    </source>
</evidence>
<evidence type="ECO:0000256" key="1">
    <source>
        <dbReference type="ARBA" id="ARBA00022605"/>
    </source>
</evidence>
<dbReference type="InterPro" id="IPR000623">
    <property type="entry name" value="Shikimate_kinase/TSH1"/>
</dbReference>
<sequence length="169" mass="19203">MKSLNQNIVFIGFMGCGKSSIAKAVSQQTGCLFVDTDGLIEMSENKKIKDIFQENSEKYFRECEKKVFDFLLPTKNVCISVGGGFPIYINHSLKSLGVIVYLKKSFDAIISSLTQKDIDNRPLLKDIDRAKKIYESRIKLYEKQADVILDITHQDINEVCLDIVDKLKI</sequence>
<dbReference type="GO" id="GO:0005829">
    <property type="term" value="C:cytosol"/>
    <property type="evidence" value="ECO:0007669"/>
    <property type="project" value="TreeGrafter"/>
</dbReference>
<evidence type="ECO:0000256" key="3">
    <source>
        <dbReference type="ARBA" id="ARBA00022741"/>
    </source>
</evidence>
<organism evidence="7">
    <name type="scientific">hydrothermal vent metagenome</name>
    <dbReference type="NCBI Taxonomy" id="652676"/>
    <lineage>
        <taxon>unclassified sequences</taxon>
        <taxon>metagenomes</taxon>
        <taxon>ecological metagenomes</taxon>
    </lineage>
</organism>
<dbReference type="GO" id="GO:0009073">
    <property type="term" value="P:aromatic amino acid family biosynthetic process"/>
    <property type="evidence" value="ECO:0007669"/>
    <property type="project" value="UniProtKB-KW"/>
</dbReference>
<keyword evidence="3" id="KW-0547">Nucleotide-binding</keyword>
<keyword evidence="4 7" id="KW-0418">Kinase</keyword>
<dbReference type="PROSITE" id="PS51257">
    <property type="entry name" value="PROKAR_LIPOPROTEIN"/>
    <property type="match status" value="1"/>
</dbReference>
<dbReference type="EC" id="2.7.1.71" evidence="7"/>
<dbReference type="InterPro" id="IPR027417">
    <property type="entry name" value="P-loop_NTPase"/>
</dbReference>
<dbReference type="EMBL" id="UOYO01000052">
    <property type="protein sequence ID" value="VAY88407.1"/>
    <property type="molecule type" value="Genomic_DNA"/>
</dbReference>
<dbReference type="PANTHER" id="PTHR21087">
    <property type="entry name" value="SHIKIMATE KINASE"/>
    <property type="match status" value="1"/>
</dbReference>
<evidence type="ECO:0000313" key="7">
    <source>
        <dbReference type="EMBL" id="VAY88407.1"/>
    </source>
</evidence>
<dbReference type="HAMAP" id="MF_00109">
    <property type="entry name" value="Shikimate_kinase"/>
    <property type="match status" value="1"/>
</dbReference>
<evidence type="ECO:0000256" key="2">
    <source>
        <dbReference type="ARBA" id="ARBA00022679"/>
    </source>
</evidence>
<dbReference type="PRINTS" id="PR01100">
    <property type="entry name" value="SHIKIMTKNASE"/>
</dbReference>
<protein>
    <submittedName>
        <fullName evidence="7">Shikimate kinase I</fullName>
        <ecNumber evidence="7">2.7.1.71</ecNumber>
    </submittedName>
</protein>
<keyword evidence="5" id="KW-0067">ATP-binding</keyword>
<evidence type="ECO:0000256" key="4">
    <source>
        <dbReference type="ARBA" id="ARBA00022777"/>
    </source>
</evidence>
<dbReference type="GO" id="GO:0004765">
    <property type="term" value="F:shikimate kinase activity"/>
    <property type="evidence" value="ECO:0007669"/>
    <property type="project" value="UniProtKB-EC"/>
</dbReference>
<dbReference type="Gene3D" id="3.40.50.300">
    <property type="entry name" value="P-loop containing nucleotide triphosphate hydrolases"/>
    <property type="match status" value="1"/>
</dbReference>
<dbReference type="AlphaFoldDB" id="A0A3B1E5Z7"/>
<dbReference type="GO" id="GO:0008652">
    <property type="term" value="P:amino acid biosynthetic process"/>
    <property type="evidence" value="ECO:0007669"/>
    <property type="project" value="UniProtKB-KW"/>
</dbReference>
<proteinExistence type="inferred from homology"/>